<evidence type="ECO:0000313" key="8">
    <source>
        <dbReference type="EMBL" id="ODV58642.1"/>
    </source>
</evidence>
<comment type="similarity">
    <text evidence="2">Belongs to the Mediator complex subunit 9 family.</text>
</comment>
<feature type="compositionally biased region" description="Low complexity" evidence="7">
    <location>
        <begin position="322"/>
        <end position="343"/>
    </location>
</feature>
<evidence type="ECO:0000313" key="9">
    <source>
        <dbReference type="Proteomes" id="UP000095038"/>
    </source>
</evidence>
<dbReference type="OrthoDB" id="3991607at2759"/>
<keyword evidence="5" id="KW-0804">Transcription</keyword>
<dbReference type="RefSeq" id="XP_020044949.1">
    <property type="nucleotide sequence ID" value="XM_020192059.1"/>
</dbReference>
<evidence type="ECO:0000256" key="4">
    <source>
        <dbReference type="ARBA" id="ARBA00023159"/>
    </source>
</evidence>
<dbReference type="EMBL" id="KV454490">
    <property type="protein sequence ID" value="ODV58642.1"/>
    <property type="molecule type" value="Genomic_DNA"/>
</dbReference>
<keyword evidence="9" id="KW-1185">Reference proteome</keyword>
<keyword evidence="3" id="KW-0805">Transcription regulation</keyword>
<proteinExistence type="inferred from homology"/>
<sequence length="392" mass="44830">MNSFMTPKYLSASAPLMSSSLSTSVKYAADDNLEAIEIIKNFDLLPLTMDILQDLDNNKIKINDLNNLASKIRLRIQRYRDLVRNLEGITETSTDRKLEIDTLNNQINLKYQFLNHLKNQISQIFQLDPNQIDNISDNIPNNNNINTNNHQIPIQINLVLPDGSQSINNFSDNELISSQQKLNSVHNTPITTQNDIKSESDTKIDNKFKTDQLFNQLSTSLSNIDPSVFHSLNKKNDKNDKKFISINSDNAINNMNMNNINNMNNMTNMTNMNGMNNINNNNQNQNQNLISKYSSNDLLQLQPFSNINDDYTSKTASVSSSIPNNNNIQNNNQNNNINAINNNDYNLPNDLNFDLLGNSQDIKNNNNNEENNENYVDFDDIMKDINLDFEFY</sequence>
<protein>
    <submittedName>
        <fullName evidence="8">Uncharacterized protein</fullName>
    </submittedName>
</protein>
<evidence type="ECO:0000256" key="1">
    <source>
        <dbReference type="ARBA" id="ARBA00004123"/>
    </source>
</evidence>
<dbReference type="GO" id="GO:0003712">
    <property type="term" value="F:transcription coregulator activity"/>
    <property type="evidence" value="ECO:0007669"/>
    <property type="project" value="InterPro"/>
</dbReference>
<keyword evidence="4" id="KW-0010">Activator</keyword>
<evidence type="ECO:0000256" key="6">
    <source>
        <dbReference type="ARBA" id="ARBA00023242"/>
    </source>
</evidence>
<dbReference type="Proteomes" id="UP000095038">
    <property type="component" value="Unassembled WGS sequence"/>
</dbReference>
<gene>
    <name evidence="8" type="ORF">ASCRUDRAFT_72325</name>
</gene>
<dbReference type="InterPro" id="IPR011425">
    <property type="entry name" value="Med9"/>
</dbReference>
<dbReference type="GO" id="GO:0016592">
    <property type="term" value="C:mediator complex"/>
    <property type="evidence" value="ECO:0007669"/>
    <property type="project" value="InterPro"/>
</dbReference>
<evidence type="ECO:0000256" key="2">
    <source>
        <dbReference type="ARBA" id="ARBA00008089"/>
    </source>
</evidence>
<evidence type="ECO:0000256" key="7">
    <source>
        <dbReference type="SAM" id="MobiDB-lite"/>
    </source>
</evidence>
<dbReference type="InParanoid" id="A0A1D2VAE5"/>
<dbReference type="GO" id="GO:0006357">
    <property type="term" value="P:regulation of transcription by RNA polymerase II"/>
    <property type="evidence" value="ECO:0007669"/>
    <property type="project" value="InterPro"/>
</dbReference>
<keyword evidence="6" id="KW-0539">Nucleus</keyword>
<name>A0A1D2VAE5_9ASCO</name>
<feature type="region of interest" description="Disordered" evidence="7">
    <location>
        <begin position="316"/>
        <end position="343"/>
    </location>
</feature>
<dbReference type="AlphaFoldDB" id="A0A1D2VAE5"/>
<organism evidence="8 9">
    <name type="scientific">Ascoidea rubescens DSM 1968</name>
    <dbReference type="NCBI Taxonomy" id="1344418"/>
    <lineage>
        <taxon>Eukaryota</taxon>
        <taxon>Fungi</taxon>
        <taxon>Dikarya</taxon>
        <taxon>Ascomycota</taxon>
        <taxon>Saccharomycotina</taxon>
        <taxon>Saccharomycetes</taxon>
        <taxon>Ascoideaceae</taxon>
        <taxon>Ascoidea</taxon>
    </lineage>
</organism>
<dbReference type="Pfam" id="PF07544">
    <property type="entry name" value="Med9"/>
    <property type="match status" value="1"/>
</dbReference>
<comment type="subcellular location">
    <subcellularLocation>
        <location evidence="1">Nucleus</location>
    </subcellularLocation>
</comment>
<reference evidence="9" key="1">
    <citation type="submission" date="2016-05" db="EMBL/GenBank/DDBJ databases">
        <title>Comparative genomics of biotechnologically important yeasts.</title>
        <authorList>
            <consortium name="DOE Joint Genome Institute"/>
            <person name="Riley R."/>
            <person name="Haridas S."/>
            <person name="Wolfe K.H."/>
            <person name="Lopes M.R."/>
            <person name="Hittinger C.T."/>
            <person name="Goker M."/>
            <person name="Salamov A."/>
            <person name="Wisecaver J."/>
            <person name="Long T.M."/>
            <person name="Aerts A.L."/>
            <person name="Barry K."/>
            <person name="Choi C."/>
            <person name="Clum A."/>
            <person name="Coughlan A.Y."/>
            <person name="Deshpande S."/>
            <person name="Douglass A.P."/>
            <person name="Hanson S.J."/>
            <person name="Klenk H.-P."/>
            <person name="Labutti K."/>
            <person name="Lapidus A."/>
            <person name="Lindquist E."/>
            <person name="Lipzen A."/>
            <person name="Meier-Kolthoff J.P."/>
            <person name="Ohm R.A."/>
            <person name="Otillar R.P."/>
            <person name="Pangilinan J."/>
            <person name="Peng Y."/>
            <person name="Rokas A."/>
            <person name="Rosa C.A."/>
            <person name="Scheuner C."/>
            <person name="Sibirny A.A."/>
            <person name="Slot J.C."/>
            <person name="Stielow J.B."/>
            <person name="Sun H."/>
            <person name="Kurtzman C.P."/>
            <person name="Blackwell M."/>
            <person name="Grigoriev I.V."/>
            <person name="Jeffries T.W."/>
        </authorList>
    </citation>
    <scope>NUCLEOTIDE SEQUENCE [LARGE SCALE GENOMIC DNA]</scope>
    <source>
        <strain evidence="9">DSM 1968</strain>
    </source>
</reference>
<dbReference type="GeneID" id="30965695"/>
<evidence type="ECO:0000256" key="3">
    <source>
        <dbReference type="ARBA" id="ARBA00023015"/>
    </source>
</evidence>
<evidence type="ECO:0000256" key="5">
    <source>
        <dbReference type="ARBA" id="ARBA00023163"/>
    </source>
</evidence>
<accession>A0A1D2VAE5</accession>